<keyword evidence="1" id="KW-0472">Membrane</keyword>
<dbReference type="AlphaFoldDB" id="A0A8J2Q395"/>
<protein>
    <submittedName>
        <fullName evidence="2">Uncharacterized protein</fullName>
    </submittedName>
</protein>
<keyword evidence="1" id="KW-1133">Transmembrane helix</keyword>
<dbReference type="Proteomes" id="UP000708208">
    <property type="component" value="Unassembled WGS sequence"/>
</dbReference>
<gene>
    <name evidence="2" type="ORF">AFUS01_LOCUS41521</name>
</gene>
<dbReference type="EMBL" id="CAJVCH010562116">
    <property type="protein sequence ID" value="CAG7831796.1"/>
    <property type="molecule type" value="Genomic_DNA"/>
</dbReference>
<organism evidence="2 3">
    <name type="scientific">Allacma fusca</name>
    <dbReference type="NCBI Taxonomy" id="39272"/>
    <lineage>
        <taxon>Eukaryota</taxon>
        <taxon>Metazoa</taxon>
        <taxon>Ecdysozoa</taxon>
        <taxon>Arthropoda</taxon>
        <taxon>Hexapoda</taxon>
        <taxon>Collembola</taxon>
        <taxon>Symphypleona</taxon>
        <taxon>Sminthuridae</taxon>
        <taxon>Allacma</taxon>
    </lineage>
</organism>
<accession>A0A8J2Q395</accession>
<dbReference type="OrthoDB" id="5984008at2759"/>
<reference evidence="2" key="1">
    <citation type="submission" date="2021-06" db="EMBL/GenBank/DDBJ databases">
        <authorList>
            <person name="Hodson N. C."/>
            <person name="Mongue J. A."/>
            <person name="Jaron S. K."/>
        </authorList>
    </citation>
    <scope>NUCLEOTIDE SEQUENCE</scope>
</reference>
<feature type="transmembrane region" description="Helical" evidence="1">
    <location>
        <begin position="298"/>
        <end position="319"/>
    </location>
</feature>
<feature type="transmembrane region" description="Helical" evidence="1">
    <location>
        <begin position="325"/>
        <end position="341"/>
    </location>
</feature>
<keyword evidence="3" id="KW-1185">Reference proteome</keyword>
<evidence type="ECO:0000313" key="2">
    <source>
        <dbReference type="EMBL" id="CAG7831796.1"/>
    </source>
</evidence>
<proteinExistence type="predicted"/>
<evidence type="ECO:0000256" key="1">
    <source>
        <dbReference type="SAM" id="Phobius"/>
    </source>
</evidence>
<feature type="transmembrane region" description="Helical" evidence="1">
    <location>
        <begin position="66"/>
        <end position="84"/>
    </location>
</feature>
<name>A0A8J2Q395_9HEXA</name>
<keyword evidence="1" id="KW-0812">Transmembrane</keyword>
<sequence length="352" mass="40506">MEFSSFVNATPKYQTVLDEIGGANWKLPLRDGTAVVSLPLILVDDPFLDQSVPTKMFLRSERYVCGRVILAVWLLLLIVLGTGYKTKLLEMVVLPYYIHPPTTFSELARSSYKIGILSYPKLRSDLNQSNSTITKSIQRRHQEYAITAPDCYQQIFEENMACMGSTFSIDFFGITYMTDVRKQMLSQESKDTLFHELLTVGISKWHSYLIGESHIAEKAGNYDGLNIVLIFLEPFNFVSSGMESGGIFKTYWNPKLKQQNMAKGQQYAQQHVHVLKYYNGKSHKERFKRQIIHLSYKLLIYGVMLSLLVHLLELGLFYTRSIYDSIIHLPCFNYSYFVLIIKSGSKWFKNNG</sequence>
<evidence type="ECO:0000313" key="3">
    <source>
        <dbReference type="Proteomes" id="UP000708208"/>
    </source>
</evidence>
<comment type="caution">
    <text evidence="2">The sequence shown here is derived from an EMBL/GenBank/DDBJ whole genome shotgun (WGS) entry which is preliminary data.</text>
</comment>